<proteinExistence type="predicted"/>
<reference evidence="2" key="1">
    <citation type="submission" date="2020-04" db="EMBL/GenBank/DDBJ databases">
        <authorList>
            <person name="Zhang T."/>
        </authorList>
    </citation>
    <scope>NUCLEOTIDE SEQUENCE</scope>
    <source>
        <strain evidence="2">HKST-UBA11</strain>
    </source>
</reference>
<gene>
    <name evidence="2" type="ORF">KC717_02555</name>
</gene>
<dbReference type="PROSITE" id="PS51186">
    <property type="entry name" value="GNAT"/>
    <property type="match status" value="1"/>
</dbReference>
<feature type="domain" description="N-acetyltransferase" evidence="1">
    <location>
        <begin position="30"/>
        <end position="196"/>
    </location>
</feature>
<accession>A0A955L7N9</accession>
<protein>
    <submittedName>
        <fullName evidence="2">GNAT family N-acetyltransferase</fullName>
    </submittedName>
</protein>
<dbReference type="CDD" id="cd04301">
    <property type="entry name" value="NAT_SF"/>
    <property type="match status" value="1"/>
</dbReference>
<sequence>MIDRTIPYVDLYMIYPDLSVVPNYSLPEGYHFELFEKGDEKDWVEIEVSSGDIINEQSGYESFEKYYGGKLEELKKRCIFVVTDEGMKVGTATAFYLEEPIEPDISGNFHWLAVREEYKGKGLAKPLITKAMKLMHELGHKGAYLHSQTHTWLACKIYKDLGWLPYKHTQSEEEFRQGWEIVDEEWEKLSSTRVAD</sequence>
<dbReference type="InterPro" id="IPR016181">
    <property type="entry name" value="Acyl_CoA_acyltransferase"/>
</dbReference>
<comment type="caution">
    <text evidence="2">The sequence shown here is derived from an EMBL/GenBank/DDBJ whole genome shotgun (WGS) entry which is preliminary data.</text>
</comment>
<evidence type="ECO:0000259" key="1">
    <source>
        <dbReference type="PROSITE" id="PS51186"/>
    </source>
</evidence>
<reference evidence="2" key="2">
    <citation type="journal article" date="2021" name="Microbiome">
        <title>Successional dynamics and alternative stable states in a saline activated sludge microbial community over 9 years.</title>
        <authorList>
            <person name="Wang Y."/>
            <person name="Ye J."/>
            <person name="Ju F."/>
            <person name="Liu L."/>
            <person name="Boyd J.A."/>
            <person name="Deng Y."/>
            <person name="Parks D.H."/>
            <person name="Jiang X."/>
            <person name="Yin X."/>
            <person name="Woodcroft B.J."/>
            <person name="Tyson G.W."/>
            <person name="Hugenholtz P."/>
            <person name="Polz M.F."/>
            <person name="Zhang T."/>
        </authorList>
    </citation>
    <scope>NUCLEOTIDE SEQUENCE</scope>
    <source>
        <strain evidence="2">HKST-UBA11</strain>
    </source>
</reference>
<organism evidence="2 3">
    <name type="scientific">Candidatus Dojkabacteria bacterium</name>
    <dbReference type="NCBI Taxonomy" id="2099670"/>
    <lineage>
        <taxon>Bacteria</taxon>
        <taxon>Candidatus Dojkabacteria</taxon>
    </lineage>
</organism>
<dbReference type="GO" id="GO:0016747">
    <property type="term" value="F:acyltransferase activity, transferring groups other than amino-acyl groups"/>
    <property type="evidence" value="ECO:0007669"/>
    <property type="project" value="InterPro"/>
</dbReference>
<evidence type="ECO:0000313" key="3">
    <source>
        <dbReference type="Proteomes" id="UP000754563"/>
    </source>
</evidence>
<dbReference type="SUPFAM" id="SSF55729">
    <property type="entry name" value="Acyl-CoA N-acyltransferases (Nat)"/>
    <property type="match status" value="1"/>
</dbReference>
<dbReference type="EMBL" id="JAGQLH010000023">
    <property type="protein sequence ID" value="MCA9385504.1"/>
    <property type="molecule type" value="Genomic_DNA"/>
</dbReference>
<name>A0A955L7N9_9BACT</name>
<dbReference type="InterPro" id="IPR000182">
    <property type="entry name" value="GNAT_dom"/>
</dbReference>
<dbReference type="AlphaFoldDB" id="A0A955L7N9"/>
<dbReference type="Gene3D" id="3.40.630.30">
    <property type="match status" value="1"/>
</dbReference>
<evidence type="ECO:0000313" key="2">
    <source>
        <dbReference type="EMBL" id="MCA9385504.1"/>
    </source>
</evidence>
<dbReference type="Pfam" id="PF00583">
    <property type="entry name" value="Acetyltransf_1"/>
    <property type="match status" value="1"/>
</dbReference>
<dbReference type="Proteomes" id="UP000754563">
    <property type="component" value="Unassembled WGS sequence"/>
</dbReference>